<dbReference type="Pfam" id="PF01370">
    <property type="entry name" value="Epimerase"/>
    <property type="match status" value="1"/>
</dbReference>
<keyword evidence="9" id="KW-0472">Membrane</keyword>
<dbReference type="GO" id="GO:0042732">
    <property type="term" value="P:D-xylose metabolic process"/>
    <property type="evidence" value="ECO:0007669"/>
    <property type="project" value="InterPro"/>
</dbReference>
<dbReference type="PANTHER" id="PTHR43078:SF6">
    <property type="entry name" value="UDP-GLUCURONIC ACID DECARBOXYLASE 1"/>
    <property type="match status" value="1"/>
</dbReference>
<evidence type="ECO:0000313" key="15">
    <source>
        <dbReference type="Proteomes" id="UP000440224"/>
    </source>
</evidence>
<name>A0A6N7PKH6_9BACT</name>
<dbReference type="InterPro" id="IPR001509">
    <property type="entry name" value="Epimerase_deHydtase"/>
</dbReference>
<dbReference type="CDD" id="cd05230">
    <property type="entry name" value="UGD_SDR_e"/>
    <property type="match status" value="1"/>
</dbReference>
<keyword evidence="15" id="KW-1185">Reference proteome</keyword>
<dbReference type="PANTHER" id="PTHR43078">
    <property type="entry name" value="UDP-GLUCURONIC ACID DECARBOXYLASE-RELATED"/>
    <property type="match status" value="1"/>
</dbReference>
<comment type="cofactor">
    <cofactor evidence="1">
        <name>NAD(+)</name>
        <dbReference type="ChEBI" id="CHEBI:57540"/>
    </cofactor>
</comment>
<comment type="subcellular location">
    <subcellularLocation>
        <location evidence="2">Golgi apparatus membrane</location>
        <topology evidence="2">Single-pass type II membrane protein</topology>
    </subcellularLocation>
    <subcellularLocation>
        <location evidence="12">Golgi apparatus</location>
        <location evidence="12">Golgi stack membrane</location>
    </subcellularLocation>
</comment>
<dbReference type="GO" id="GO:0033320">
    <property type="term" value="P:UDP-D-xylose biosynthetic process"/>
    <property type="evidence" value="ECO:0007669"/>
    <property type="project" value="UniProtKB-UniPathway"/>
</dbReference>
<dbReference type="InterPro" id="IPR044516">
    <property type="entry name" value="UXS-like"/>
</dbReference>
<sequence length="323" mass="35655">MGLGAARKTALVTGAAGFLGSHLVDRLLDEGYEVVGIDNLMTGDLGNLERAGRDPHFHFQMGDVREPIHVYAELVFNFACPASPIHYQSDPYATLTTSVMGALRLVEMARGRRCTIVHASTSEVYGDPTVHPQPESYWGNVNPIGDRSCYDEGKRCAETLLNDARRAWGVDVRIARIFNTYGPRMAFDDGRVVSNFIVQALRGSPLTLFGDGRQTRSFCFVKDLLEGILSLARPEPIEGPVNLGNPEEFTIRDLAEEVLRIVGSDLEIIHQPLPADDPRQRKPDISRARELLGFSPQIGLREGLRATVADFQARLAERASKGR</sequence>
<comment type="caution">
    <text evidence="14">The sequence shown here is derived from an EMBL/GenBank/DDBJ whole genome shotgun (WGS) entry which is preliminary data.</text>
</comment>
<evidence type="ECO:0000256" key="8">
    <source>
        <dbReference type="ARBA" id="ARBA00023034"/>
    </source>
</evidence>
<evidence type="ECO:0000256" key="2">
    <source>
        <dbReference type="ARBA" id="ARBA00004323"/>
    </source>
</evidence>
<evidence type="ECO:0000313" key="14">
    <source>
        <dbReference type="EMBL" id="MRG92553.1"/>
    </source>
</evidence>
<keyword evidence="8" id="KW-0333">Golgi apparatus</keyword>
<evidence type="ECO:0000259" key="13">
    <source>
        <dbReference type="Pfam" id="PF01370"/>
    </source>
</evidence>
<dbReference type="RefSeq" id="WP_153819419.1">
    <property type="nucleotide sequence ID" value="NZ_WJIE01000003.1"/>
</dbReference>
<keyword evidence="4" id="KW-0210">Decarboxylase</keyword>
<reference evidence="14 15" key="1">
    <citation type="submission" date="2019-10" db="EMBL/GenBank/DDBJ databases">
        <title>A soil myxobacterium in the family Polyangiaceae.</title>
        <authorList>
            <person name="Li Y."/>
            <person name="Wang J."/>
        </authorList>
    </citation>
    <scope>NUCLEOTIDE SEQUENCE [LARGE SCALE GENOMIC DNA]</scope>
    <source>
        <strain evidence="14 15">DSM 14734</strain>
    </source>
</reference>
<evidence type="ECO:0000256" key="4">
    <source>
        <dbReference type="ARBA" id="ARBA00022793"/>
    </source>
</evidence>
<dbReference type="EMBL" id="WJIE01000003">
    <property type="protein sequence ID" value="MRG92553.1"/>
    <property type="molecule type" value="Genomic_DNA"/>
</dbReference>
<evidence type="ECO:0000256" key="3">
    <source>
        <dbReference type="ARBA" id="ARBA00022692"/>
    </source>
</evidence>
<dbReference type="FunFam" id="3.40.50.720:FF:000065">
    <property type="entry name" value="UDP-glucuronic acid decarboxylase 1"/>
    <property type="match status" value="1"/>
</dbReference>
<organism evidence="14 15">
    <name type="scientific">Polyangium spumosum</name>
    <dbReference type="NCBI Taxonomy" id="889282"/>
    <lineage>
        <taxon>Bacteria</taxon>
        <taxon>Pseudomonadati</taxon>
        <taxon>Myxococcota</taxon>
        <taxon>Polyangia</taxon>
        <taxon>Polyangiales</taxon>
        <taxon>Polyangiaceae</taxon>
        <taxon>Polyangium</taxon>
    </lineage>
</organism>
<dbReference type="SUPFAM" id="SSF51735">
    <property type="entry name" value="NAD(P)-binding Rossmann-fold domains"/>
    <property type="match status" value="1"/>
</dbReference>
<feature type="domain" description="NAD-dependent epimerase/dehydratase" evidence="13">
    <location>
        <begin position="10"/>
        <end position="234"/>
    </location>
</feature>
<dbReference type="GO" id="GO:0070403">
    <property type="term" value="F:NAD+ binding"/>
    <property type="evidence" value="ECO:0007669"/>
    <property type="project" value="InterPro"/>
</dbReference>
<dbReference type="GO" id="GO:0005737">
    <property type="term" value="C:cytoplasm"/>
    <property type="evidence" value="ECO:0007669"/>
    <property type="project" value="TreeGrafter"/>
</dbReference>
<keyword evidence="3" id="KW-0812">Transmembrane</keyword>
<keyword evidence="6" id="KW-1133">Transmembrane helix</keyword>
<keyword evidence="5" id="KW-0735">Signal-anchor</keyword>
<keyword evidence="10" id="KW-0325">Glycoprotein</keyword>
<evidence type="ECO:0000256" key="5">
    <source>
        <dbReference type="ARBA" id="ARBA00022968"/>
    </source>
</evidence>
<protein>
    <submittedName>
        <fullName evidence="14">NAD-dependent epimerase/dehydratase family protein</fullName>
    </submittedName>
</protein>
<evidence type="ECO:0000256" key="12">
    <source>
        <dbReference type="ARBA" id="ARBA00037859"/>
    </source>
</evidence>
<evidence type="ECO:0000256" key="11">
    <source>
        <dbReference type="ARBA" id="ARBA00023239"/>
    </source>
</evidence>
<dbReference type="Gene3D" id="3.40.50.720">
    <property type="entry name" value="NAD(P)-binding Rossmann-like Domain"/>
    <property type="match status" value="1"/>
</dbReference>
<dbReference type="OrthoDB" id="9802815at2"/>
<dbReference type="GO" id="GO:0048040">
    <property type="term" value="F:UDP-glucuronate decarboxylase activity"/>
    <property type="evidence" value="ECO:0007669"/>
    <property type="project" value="TreeGrafter"/>
</dbReference>
<evidence type="ECO:0000256" key="6">
    <source>
        <dbReference type="ARBA" id="ARBA00022989"/>
    </source>
</evidence>
<evidence type="ECO:0000256" key="10">
    <source>
        <dbReference type="ARBA" id="ARBA00023180"/>
    </source>
</evidence>
<accession>A0A6N7PKH6</accession>
<evidence type="ECO:0000256" key="9">
    <source>
        <dbReference type="ARBA" id="ARBA00023136"/>
    </source>
</evidence>
<keyword evidence="7" id="KW-0520">NAD</keyword>
<proteinExistence type="predicted"/>
<dbReference type="InterPro" id="IPR036291">
    <property type="entry name" value="NAD(P)-bd_dom_sf"/>
</dbReference>
<dbReference type="UniPathway" id="UPA00796">
    <property type="reaction ID" value="UER00771"/>
</dbReference>
<evidence type="ECO:0000256" key="1">
    <source>
        <dbReference type="ARBA" id="ARBA00001911"/>
    </source>
</evidence>
<dbReference type="AlphaFoldDB" id="A0A6N7PKH6"/>
<dbReference type="Proteomes" id="UP000440224">
    <property type="component" value="Unassembled WGS sequence"/>
</dbReference>
<keyword evidence="11" id="KW-0456">Lyase</keyword>
<evidence type="ECO:0000256" key="7">
    <source>
        <dbReference type="ARBA" id="ARBA00023027"/>
    </source>
</evidence>
<gene>
    <name evidence="14" type="ORF">GF068_11525</name>
</gene>